<dbReference type="Proteomes" id="UP001190700">
    <property type="component" value="Unassembled WGS sequence"/>
</dbReference>
<keyword evidence="3" id="KW-1185">Reference proteome</keyword>
<protein>
    <submittedName>
        <fullName evidence="2">Uncharacterized protein</fullName>
    </submittedName>
</protein>
<proteinExistence type="predicted"/>
<gene>
    <name evidence="2" type="ORF">CYMTET_26301</name>
</gene>
<evidence type="ECO:0000313" key="2">
    <source>
        <dbReference type="EMBL" id="KAK3264988.1"/>
    </source>
</evidence>
<dbReference type="AlphaFoldDB" id="A0AAE0FSK4"/>
<comment type="caution">
    <text evidence="2">The sequence shown here is derived from an EMBL/GenBank/DDBJ whole genome shotgun (WGS) entry which is preliminary data.</text>
</comment>
<reference evidence="2 3" key="1">
    <citation type="journal article" date="2015" name="Genome Biol. Evol.">
        <title>Comparative Genomics of a Bacterivorous Green Alga Reveals Evolutionary Causalities and Consequences of Phago-Mixotrophic Mode of Nutrition.</title>
        <authorList>
            <person name="Burns J.A."/>
            <person name="Paasch A."/>
            <person name="Narechania A."/>
            <person name="Kim E."/>
        </authorList>
    </citation>
    <scope>NUCLEOTIDE SEQUENCE [LARGE SCALE GENOMIC DNA]</scope>
    <source>
        <strain evidence="2 3">PLY_AMNH</strain>
    </source>
</reference>
<accession>A0AAE0FSK4</accession>
<feature type="region of interest" description="Disordered" evidence="1">
    <location>
        <begin position="77"/>
        <end position="100"/>
    </location>
</feature>
<dbReference type="EMBL" id="LGRX02014220">
    <property type="protein sequence ID" value="KAK3264988.1"/>
    <property type="molecule type" value="Genomic_DNA"/>
</dbReference>
<name>A0AAE0FSK4_9CHLO</name>
<evidence type="ECO:0000313" key="3">
    <source>
        <dbReference type="Proteomes" id="UP001190700"/>
    </source>
</evidence>
<sequence length="100" mass="11074">MLKALVQRQEGIAQQSQLVTALAELDAKNAAKGDSTTKQPRPLLTPAALRFWVEASERMAMLDPVECQELDLIPRTRRLSPQQDGPGTGHARLRTKELTL</sequence>
<organism evidence="2 3">
    <name type="scientific">Cymbomonas tetramitiformis</name>
    <dbReference type="NCBI Taxonomy" id="36881"/>
    <lineage>
        <taxon>Eukaryota</taxon>
        <taxon>Viridiplantae</taxon>
        <taxon>Chlorophyta</taxon>
        <taxon>Pyramimonadophyceae</taxon>
        <taxon>Pyramimonadales</taxon>
        <taxon>Pyramimonadaceae</taxon>
        <taxon>Cymbomonas</taxon>
    </lineage>
</organism>
<evidence type="ECO:0000256" key="1">
    <source>
        <dbReference type="SAM" id="MobiDB-lite"/>
    </source>
</evidence>